<feature type="region of interest" description="Disordered" evidence="1">
    <location>
        <begin position="828"/>
        <end position="847"/>
    </location>
</feature>
<feature type="compositionally biased region" description="Basic and acidic residues" evidence="1">
    <location>
        <begin position="652"/>
        <end position="662"/>
    </location>
</feature>
<dbReference type="Pfam" id="PF10395">
    <property type="entry name" value="Utp8_b_propeller"/>
    <property type="match status" value="1"/>
</dbReference>
<dbReference type="OrthoDB" id="5330858at2759"/>
<evidence type="ECO:0000313" key="4">
    <source>
        <dbReference type="Proteomes" id="UP000242877"/>
    </source>
</evidence>
<feature type="compositionally biased region" description="Polar residues" evidence="1">
    <location>
        <begin position="828"/>
        <end position="837"/>
    </location>
</feature>
<proteinExistence type="predicted"/>
<name>A0A168A6K3_9EURO</name>
<dbReference type="AlphaFoldDB" id="A0A168A6K3"/>
<dbReference type="VEuPathDB" id="FungiDB:AAP_02321"/>
<dbReference type="EMBL" id="AZGZ01000008">
    <property type="protein sequence ID" value="KZZ93529.1"/>
    <property type="molecule type" value="Genomic_DNA"/>
</dbReference>
<dbReference type="InterPro" id="IPR018843">
    <property type="entry name" value="Utp8_b-prop"/>
</dbReference>
<feature type="compositionally biased region" description="Polar residues" evidence="1">
    <location>
        <begin position="663"/>
        <end position="675"/>
    </location>
</feature>
<sequence>MEIQVPSVLAQLPRPLAVSSGRYHFGDSTGLAATKKRKRYEVVAAIEGEGVNVYNVQFPKLVTSYATPPQSSFSCSPCSVRQKDAQTSVTKRWTYCALDAPEKKIQCFLDESSDAQINQLKISTKTFKLARTESPVIALSAIPTTTPEAQENSDDFDVVAVHQDGRVRRLSPDLEVEKYSGYATAPAIEEDQKKSTTKYNVTSSFFISFEDAQKSLLKRRQDIIANVLQDGFASTILVVIQAPTEVTAVSPSDIRVNIFVLPAYKPASGTLGTSSGLKHLMTVTLPTPGGFKPLEPTEAHWDYSAMTGLLTLTFSAGVVNFDISQYSPQISSTLTFDEAKLFSSLRVSPQSLMAVRDSSVAIYNTRYQSVQAHVPLKDVLDVVPDRSKTGESHIEFVTYFAKLGLAVAVCGVTLLAFDLTPVQGKFGAVSRKHTRDGLLIHAIGRGIPASKGSLAPVPDQAALPENIKVDDVEQWNSVKAQLQACVNSKDSSKFDEIFAREFPKLTPGPEKRVKNMPSVKQFYDTDKIFFLLSRIFTIRRVSDSSEYQLAVSFLPPKTFSWLINASHLTFSNVKFALRQNLGLEAVPHLKPGAMLEAIIAAKPSLKYLNQILRGHSHLDADELVYTLQACLNIARKYAPAFENGEAPNAITEKPHSEDDASKNEASPSTAVVVKSNPSGSETILTNAVIALNNSLTRLESLPQMTVTSAIRAHLSNSDTLSIIHHLRHALATGGYTSRFVETGPAPFTHAKVPTLSLSTIVSSLTACIDAIGPSGWISAAAFADSADSEASLIADIKTEISAALAGVEEAAYLKGILREFIRYSETVQSSTTKQSQPEPKAITAPTSDALVEAGEPTRSKLKVKYRERHNDADIVVYETPDYAAPLLGPEDSQLLPLSLKKQDATQDVSKTKTHRGTGEVTKRSTREMGYLRRKAVGKYSFERIIV</sequence>
<feature type="domain" description="Utp8 beta-propeller" evidence="2">
    <location>
        <begin position="37"/>
        <end position="210"/>
    </location>
</feature>
<accession>A0A168A6K3</accession>
<feature type="region of interest" description="Disordered" evidence="1">
    <location>
        <begin position="646"/>
        <end position="675"/>
    </location>
</feature>
<evidence type="ECO:0000313" key="3">
    <source>
        <dbReference type="EMBL" id="KZZ93529.1"/>
    </source>
</evidence>
<dbReference type="Proteomes" id="UP000242877">
    <property type="component" value="Unassembled WGS sequence"/>
</dbReference>
<feature type="region of interest" description="Disordered" evidence="1">
    <location>
        <begin position="904"/>
        <end position="923"/>
    </location>
</feature>
<reference evidence="3 4" key="1">
    <citation type="journal article" date="2016" name="Genome Biol. Evol.">
        <title>Divergent and convergent evolution of fungal pathogenicity.</title>
        <authorList>
            <person name="Shang Y."/>
            <person name="Xiao G."/>
            <person name="Zheng P."/>
            <person name="Cen K."/>
            <person name="Zhan S."/>
            <person name="Wang C."/>
        </authorList>
    </citation>
    <scope>NUCLEOTIDE SEQUENCE [LARGE SCALE GENOMIC DNA]</scope>
    <source>
        <strain evidence="3 4">ARSEF 7405</strain>
    </source>
</reference>
<organism evidence="3 4">
    <name type="scientific">Ascosphaera apis ARSEF 7405</name>
    <dbReference type="NCBI Taxonomy" id="392613"/>
    <lineage>
        <taxon>Eukaryota</taxon>
        <taxon>Fungi</taxon>
        <taxon>Dikarya</taxon>
        <taxon>Ascomycota</taxon>
        <taxon>Pezizomycotina</taxon>
        <taxon>Eurotiomycetes</taxon>
        <taxon>Eurotiomycetidae</taxon>
        <taxon>Onygenales</taxon>
        <taxon>Ascosphaeraceae</taxon>
        <taxon>Ascosphaera</taxon>
    </lineage>
</organism>
<comment type="caution">
    <text evidence="3">The sequence shown here is derived from an EMBL/GenBank/DDBJ whole genome shotgun (WGS) entry which is preliminary data.</text>
</comment>
<evidence type="ECO:0000256" key="1">
    <source>
        <dbReference type="SAM" id="MobiDB-lite"/>
    </source>
</evidence>
<evidence type="ECO:0000259" key="2">
    <source>
        <dbReference type="Pfam" id="PF10395"/>
    </source>
</evidence>
<keyword evidence="4" id="KW-1185">Reference proteome</keyword>
<protein>
    <recommendedName>
        <fullName evidence="2">Utp8 beta-propeller domain-containing protein</fullName>
    </recommendedName>
</protein>
<gene>
    <name evidence="3" type="ORF">AAP_02321</name>
</gene>